<gene>
    <name evidence="1" type="ORF">ERS852425_03100</name>
</gene>
<evidence type="ECO:0000313" key="2">
    <source>
        <dbReference type="Proteomes" id="UP000095598"/>
    </source>
</evidence>
<name>A0A173UT52_ANAHA</name>
<accession>A0A173UT52</accession>
<organism evidence="1 2">
    <name type="scientific">Anaerostipes hadrus</name>
    <dbReference type="NCBI Taxonomy" id="649756"/>
    <lineage>
        <taxon>Bacteria</taxon>
        <taxon>Bacillati</taxon>
        <taxon>Bacillota</taxon>
        <taxon>Clostridia</taxon>
        <taxon>Lachnospirales</taxon>
        <taxon>Lachnospiraceae</taxon>
        <taxon>Anaerostipes</taxon>
    </lineage>
</organism>
<reference evidence="1 2" key="1">
    <citation type="submission" date="2015-09" db="EMBL/GenBank/DDBJ databases">
        <authorList>
            <consortium name="Pathogen Informatics"/>
        </authorList>
    </citation>
    <scope>NUCLEOTIDE SEQUENCE [LARGE SCALE GENOMIC DNA]</scope>
    <source>
        <strain evidence="1 2">2789STDY5608868</strain>
    </source>
</reference>
<dbReference type="RefSeq" id="WP_273701083.1">
    <property type="nucleotide sequence ID" value="NZ_CYXT01000033.1"/>
</dbReference>
<sequence>MDRPIAGAVNGTVIQSAQCLYGKVIRAYDPRFYGRKDNKKKR</sequence>
<proteinExistence type="predicted"/>
<dbReference type="EMBL" id="CYXT01000033">
    <property type="protein sequence ID" value="CUN17317.1"/>
    <property type="molecule type" value="Genomic_DNA"/>
</dbReference>
<dbReference type="AlphaFoldDB" id="A0A173UT52"/>
<dbReference type="Proteomes" id="UP000095598">
    <property type="component" value="Unassembled WGS sequence"/>
</dbReference>
<evidence type="ECO:0000313" key="1">
    <source>
        <dbReference type="EMBL" id="CUN17317.1"/>
    </source>
</evidence>
<protein>
    <submittedName>
        <fullName evidence="1">Uncharacterized protein</fullName>
    </submittedName>
</protein>